<name>A0A1Q3A0A3_ZYGRO</name>
<dbReference type="PANTHER" id="PTHR10783:SF46">
    <property type="entry name" value="PROTEIN ERD1 HOMOLOG 2"/>
    <property type="match status" value="1"/>
</dbReference>
<protein>
    <recommendedName>
        <fullName evidence="6">EXS domain-containing protein</fullName>
    </recommendedName>
</protein>
<reference evidence="7 8" key="1">
    <citation type="submission" date="2016-08" db="EMBL/GenBank/DDBJ databases">
        <title>Draft genome sequence of allopolyploid Zygosaccharomyces rouxii.</title>
        <authorList>
            <person name="Watanabe J."/>
            <person name="Uehara K."/>
            <person name="Mogi Y."/>
            <person name="Tsukioka Y."/>
        </authorList>
    </citation>
    <scope>NUCLEOTIDE SEQUENCE [LARGE SCALE GENOMIC DNA]</scope>
    <source>
        <strain evidence="7 8">NBRC 110957</strain>
    </source>
</reference>
<feature type="transmembrane region" description="Helical" evidence="5">
    <location>
        <begin position="274"/>
        <end position="292"/>
    </location>
</feature>
<evidence type="ECO:0000313" key="7">
    <source>
        <dbReference type="EMBL" id="GAV49116.1"/>
    </source>
</evidence>
<sequence length="329" mass="39081">MLDSIIYVAGSERISLLVLLSTCMWCWIIEQFASYRIDVSSVVQTRLPHELRAPLTQTQLQKASRSFTWSLWVRVFPLLAFNTLLHPIAERFSWLQALEKSIPLLEFALIVWFILRNCPLISYCANRILLIESKPKQLRNLYILLSDSLTSFSKPLVDFSLYVTAFLFDAESHVDLAVAMIPVTVRMFQCIRELIITGDRQHFFNTVKYSTNIPILVCVWYSRVQPDKFQYDTQLWFMLLNASYTFYWDIFMDWKLESIFNLRAKLGKLAFPRIFYYMGVVIDFIIKYWWVWTLHRGSTSLFFPSEIQYLEIFRRAVWVFFKLEAEYVC</sequence>
<evidence type="ECO:0000256" key="2">
    <source>
        <dbReference type="ARBA" id="ARBA00022692"/>
    </source>
</evidence>
<keyword evidence="3 5" id="KW-1133">Transmembrane helix</keyword>
<dbReference type="EMBL" id="BDGX01000014">
    <property type="protein sequence ID" value="GAV49116.1"/>
    <property type="molecule type" value="Genomic_DNA"/>
</dbReference>
<proteinExistence type="predicted"/>
<evidence type="ECO:0000256" key="4">
    <source>
        <dbReference type="ARBA" id="ARBA00023136"/>
    </source>
</evidence>
<evidence type="ECO:0000256" key="3">
    <source>
        <dbReference type="ARBA" id="ARBA00022989"/>
    </source>
</evidence>
<comment type="caution">
    <text evidence="7">The sequence shown here is derived from an EMBL/GenBank/DDBJ whole genome shotgun (WGS) entry which is preliminary data.</text>
</comment>
<dbReference type="GO" id="GO:0005783">
    <property type="term" value="C:endoplasmic reticulum"/>
    <property type="evidence" value="ECO:0007669"/>
    <property type="project" value="GOC"/>
</dbReference>
<dbReference type="eggNOG" id="KOG1162">
    <property type="taxonomic scope" value="Eukaryota"/>
</dbReference>
<keyword evidence="4 5" id="KW-0472">Membrane</keyword>
<feature type="domain" description="EXS" evidence="6">
    <location>
        <begin position="166"/>
        <end position="329"/>
    </location>
</feature>
<dbReference type="AlphaFoldDB" id="A0A1Q3A0A3"/>
<dbReference type="OrthoDB" id="2159384at2759"/>
<comment type="subcellular location">
    <subcellularLocation>
        <location evidence="1">Membrane</location>
        <topology evidence="1">Multi-pass membrane protein</topology>
    </subcellularLocation>
</comment>
<dbReference type="GO" id="GO:0000301">
    <property type="term" value="P:retrograde transport, vesicle recycling within Golgi"/>
    <property type="evidence" value="ECO:0007669"/>
    <property type="project" value="EnsemblFungi"/>
</dbReference>
<dbReference type="InterPro" id="IPR004342">
    <property type="entry name" value="EXS_C"/>
</dbReference>
<dbReference type="Proteomes" id="UP000187013">
    <property type="component" value="Unassembled WGS sequence"/>
</dbReference>
<keyword evidence="2 5" id="KW-0812">Transmembrane</keyword>
<dbReference type="PANTHER" id="PTHR10783">
    <property type="entry name" value="XENOTROPIC AND POLYTROPIC RETROVIRUS RECEPTOR 1-RELATED"/>
    <property type="match status" value="1"/>
</dbReference>
<gene>
    <name evidence="7" type="ORF">ZYGR_0N05210</name>
</gene>
<dbReference type="Pfam" id="PF03124">
    <property type="entry name" value="EXS"/>
    <property type="match status" value="1"/>
</dbReference>
<evidence type="ECO:0000259" key="6">
    <source>
        <dbReference type="PROSITE" id="PS51380"/>
    </source>
</evidence>
<evidence type="ECO:0000313" key="8">
    <source>
        <dbReference type="Proteomes" id="UP000187013"/>
    </source>
</evidence>
<organism evidence="7 8">
    <name type="scientific">Zygosaccharomyces rouxii</name>
    <dbReference type="NCBI Taxonomy" id="4956"/>
    <lineage>
        <taxon>Eukaryota</taxon>
        <taxon>Fungi</taxon>
        <taxon>Dikarya</taxon>
        <taxon>Ascomycota</taxon>
        <taxon>Saccharomycotina</taxon>
        <taxon>Saccharomycetes</taxon>
        <taxon>Saccharomycetales</taxon>
        <taxon>Saccharomycetaceae</taxon>
        <taxon>Zygosaccharomyces</taxon>
    </lineage>
</organism>
<dbReference type="PROSITE" id="PS51380">
    <property type="entry name" value="EXS"/>
    <property type="match status" value="1"/>
</dbReference>
<dbReference type="GO" id="GO:0006621">
    <property type="term" value="P:protein retention in ER lumen"/>
    <property type="evidence" value="ECO:0007669"/>
    <property type="project" value="EnsemblFungi"/>
</dbReference>
<evidence type="ECO:0000256" key="1">
    <source>
        <dbReference type="ARBA" id="ARBA00004141"/>
    </source>
</evidence>
<dbReference type="OMA" id="FRRWIWI"/>
<evidence type="ECO:0000256" key="5">
    <source>
        <dbReference type="SAM" id="Phobius"/>
    </source>
</evidence>
<accession>A0A1Q3A0A3</accession>
<dbReference type="GO" id="GO:0016020">
    <property type="term" value="C:membrane"/>
    <property type="evidence" value="ECO:0007669"/>
    <property type="project" value="UniProtKB-SubCell"/>
</dbReference>